<name>A0A1W1CB92_9ZZZZ</name>
<reference evidence="1" key="1">
    <citation type="submission" date="2016-10" db="EMBL/GenBank/DDBJ databases">
        <authorList>
            <person name="de Groot N.N."/>
        </authorList>
    </citation>
    <scope>NUCLEOTIDE SEQUENCE</scope>
</reference>
<organism evidence="1">
    <name type="scientific">hydrothermal vent metagenome</name>
    <dbReference type="NCBI Taxonomy" id="652676"/>
    <lineage>
        <taxon>unclassified sequences</taxon>
        <taxon>metagenomes</taxon>
        <taxon>ecological metagenomes</taxon>
    </lineage>
</organism>
<accession>A0A1W1CB92</accession>
<dbReference type="AlphaFoldDB" id="A0A1W1CB92"/>
<gene>
    <name evidence="1" type="ORF">MNB_SV-14-650</name>
</gene>
<dbReference type="EMBL" id="FPHN01000150">
    <property type="protein sequence ID" value="SFV62983.1"/>
    <property type="molecule type" value="Genomic_DNA"/>
</dbReference>
<sequence length="287" mass="32904">MKLYYYAFTNHKYGLDRMKRASVVLNKLRAKGIDTMLLVNDFRAGLVAREFGVSESVNIEGIQDIDAIAEIGDCVIIDSPEDDHGRLVKYCSDFKSVFRFAEHSKDKTIHGETMLTLNCKTDECISSLIVDDQYFEEHKKEQRTLFFLGDADANKTILNNADFFKENSMELLLGHYFYIKYEDDLGKIFNTLHEAEDYMDLICTSSRIVTASFQTALEASVAGAEVIFIELEELSKEKREILTLLKVILIINFNKDKYQQSLLKSVSIASDLIERNETIINKIIDRL</sequence>
<proteinExistence type="predicted"/>
<protein>
    <submittedName>
        <fullName evidence="1">Uncharacterized protein</fullName>
    </submittedName>
</protein>
<evidence type="ECO:0000313" key="1">
    <source>
        <dbReference type="EMBL" id="SFV62983.1"/>
    </source>
</evidence>